<dbReference type="Pfam" id="PF16193">
    <property type="entry name" value="AAA_assoc_2"/>
    <property type="match status" value="1"/>
</dbReference>
<dbReference type="EMBL" id="CP002831">
    <property type="protein sequence ID" value="AFC26854.1"/>
    <property type="molecule type" value="Genomic_DNA"/>
</dbReference>
<dbReference type="InterPro" id="IPR021886">
    <property type="entry name" value="MgsA_C"/>
</dbReference>
<dbReference type="Gene3D" id="3.40.50.300">
    <property type="entry name" value="P-loop containing nucleotide triphosphate hydrolases"/>
    <property type="match status" value="1"/>
</dbReference>
<evidence type="ECO:0000256" key="4">
    <source>
        <dbReference type="ARBA" id="ARBA00022705"/>
    </source>
</evidence>
<proteinExistence type="inferred from homology"/>
<dbReference type="eggNOG" id="COG2256">
    <property type="taxonomic scope" value="Bacteria"/>
</dbReference>
<dbReference type="Proteomes" id="UP000007519">
    <property type="component" value="Chromosome"/>
</dbReference>
<dbReference type="InterPro" id="IPR051314">
    <property type="entry name" value="AAA_ATPase_RarA/MGS1/WRNIP1"/>
</dbReference>
<dbReference type="AlphaFoldDB" id="H6L8P8"/>
<accession>H6L8P8</accession>
<evidence type="ECO:0000256" key="3">
    <source>
        <dbReference type="ARBA" id="ARBA00020776"/>
    </source>
</evidence>
<feature type="coiled-coil region" evidence="7">
    <location>
        <begin position="69"/>
        <end position="96"/>
    </location>
</feature>
<dbReference type="Pfam" id="PF12002">
    <property type="entry name" value="MgsA_C"/>
    <property type="match status" value="1"/>
</dbReference>
<dbReference type="GO" id="GO:0005524">
    <property type="term" value="F:ATP binding"/>
    <property type="evidence" value="ECO:0007669"/>
    <property type="project" value="UniProtKB-KW"/>
</dbReference>
<dbReference type="GO" id="GO:0000731">
    <property type="term" value="P:DNA synthesis involved in DNA repair"/>
    <property type="evidence" value="ECO:0007669"/>
    <property type="project" value="TreeGrafter"/>
</dbReference>
<dbReference type="InterPro" id="IPR008921">
    <property type="entry name" value="DNA_pol3_clamp-load_cplx_C"/>
</dbReference>
<evidence type="ECO:0000256" key="7">
    <source>
        <dbReference type="SAM" id="Coils"/>
    </source>
</evidence>
<comment type="function">
    <text evidence="1">DNA-dependent ATPase that plays important roles in cellular responses to stalled DNA replication processes.</text>
</comment>
<dbReference type="FunFam" id="3.40.50.300:FF:000137">
    <property type="entry name" value="Replication-associated recombination protein A"/>
    <property type="match status" value="1"/>
</dbReference>
<dbReference type="FunFam" id="1.20.272.10:FF:000001">
    <property type="entry name" value="Putative AAA family ATPase"/>
    <property type="match status" value="1"/>
</dbReference>
<dbReference type="GO" id="GO:0003677">
    <property type="term" value="F:DNA binding"/>
    <property type="evidence" value="ECO:0007669"/>
    <property type="project" value="InterPro"/>
</dbReference>
<dbReference type="Gene3D" id="1.20.272.10">
    <property type="match status" value="1"/>
</dbReference>
<reference evidence="9 10" key="1">
    <citation type="journal article" date="2012" name="Stand. Genomic Sci.">
        <title>Complete genome sequencing and analysis of Saprospira grandis str. Lewin, a predatory marine bacterium.</title>
        <authorList>
            <person name="Saw J.H."/>
            <person name="Yuryev A."/>
            <person name="Kanbe M."/>
            <person name="Hou S."/>
            <person name="Young A.G."/>
            <person name="Aizawa S."/>
            <person name="Alam M."/>
        </authorList>
    </citation>
    <scope>NUCLEOTIDE SEQUENCE [LARGE SCALE GENOMIC DNA]</scope>
    <source>
        <strain evidence="9 10">Lewin</strain>
    </source>
</reference>
<dbReference type="SMART" id="SM00382">
    <property type="entry name" value="AAA"/>
    <property type="match status" value="1"/>
</dbReference>
<dbReference type="PANTHER" id="PTHR13779:SF7">
    <property type="entry name" value="ATPASE WRNIP1"/>
    <property type="match status" value="1"/>
</dbReference>
<dbReference type="GO" id="GO:0016887">
    <property type="term" value="F:ATP hydrolysis activity"/>
    <property type="evidence" value="ECO:0007669"/>
    <property type="project" value="InterPro"/>
</dbReference>
<dbReference type="SUPFAM" id="SSF52540">
    <property type="entry name" value="P-loop containing nucleoside triphosphate hydrolases"/>
    <property type="match status" value="1"/>
</dbReference>
<evidence type="ECO:0000313" key="10">
    <source>
        <dbReference type="Proteomes" id="UP000007519"/>
    </source>
</evidence>
<dbReference type="GO" id="GO:0017116">
    <property type="term" value="F:single-stranded DNA helicase activity"/>
    <property type="evidence" value="ECO:0007669"/>
    <property type="project" value="TreeGrafter"/>
</dbReference>
<keyword evidence="5" id="KW-0547">Nucleotide-binding</keyword>
<evidence type="ECO:0000256" key="5">
    <source>
        <dbReference type="ARBA" id="ARBA00022741"/>
    </source>
</evidence>
<dbReference type="GO" id="GO:0006261">
    <property type="term" value="P:DNA-templated DNA replication"/>
    <property type="evidence" value="ECO:0007669"/>
    <property type="project" value="TreeGrafter"/>
</dbReference>
<dbReference type="CDD" id="cd18139">
    <property type="entry name" value="HLD_clamp_RarA"/>
    <property type="match status" value="1"/>
</dbReference>
<dbReference type="KEGG" id="sgn:SGRA_4139"/>
<dbReference type="HOGENOM" id="CLU_017985_1_1_10"/>
<evidence type="ECO:0000256" key="1">
    <source>
        <dbReference type="ARBA" id="ARBA00002393"/>
    </source>
</evidence>
<dbReference type="InterPro" id="IPR003593">
    <property type="entry name" value="AAA+_ATPase"/>
</dbReference>
<evidence type="ECO:0000313" key="9">
    <source>
        <dbReference type="EMBL" id="AFC26854.1"/>
    </source>
</evidence>
<dbReference type="SUPFAM" id="SSF48019">
    <property type="entry name" value="post-AAA+ oligomerization domain-like"/>
    <property type="match status" value="1"/>
</dbReference>
<comment type="similarity">
    <text evidence="2">Belongs to the AAA ATPase family. RarA/MGS1/WRNIP1 subfamily.</text>
</comment>
<dbReference type="GO" id="GO:0008047">
    <property type="term" value="F:enzyme activator activity"/>
    <property type="evidence" value="ECO:0007669"/>
    <property type="project" value="TreeGrafter"/>
</dbReference>
<dbReference type="STRING" id="984262.SGRA_4139"/>
<dbReference type="CDD" id="cd00009">
    <property type="entry name" value="AAA"/>
    <property type="match status" value="1"/>
</dbReference>
<evidence type="ECO:0000259" key="8">
    <source>
        <dbReference type="SMART" id="SM00382"/>
    </source>
</evidence>
<evidence type="ECO:0000256" key="2">
    <source>
        <dbReference type="ARBA" id="ARBA00008959"/>
    </source>
</evidence>
<evidence type="ECO:0000256" key="6">
    <source>
        <dbReference type="ARBA" id="ARBA00022840"/>
    </source>
</evidence>
<protein>
    <recommendedName>
        <fullName evidence="3">Replication-associated recombination protein A</fullName>
    </recommendedName>
</protein>
<dbReference type="Pfam" id="PF00004">
    <property type="entry name" value="AAA"/>
    <property type="match status" value="1"/>
</dbReference>
<dbReference type="InterPro" id="IPR003959">
    <property type="entry name" value="ATPase_AAA_core"/>
</dbReference>
<dbReference type="PANTHER" id="PTHR13779">
    <property type="entry name" value="WERNER HELICASE-INTERACTING PROTEIN 1 FAMILY MEMBER"/>
    <property type="match status" value="1"/>
</dbReference>
<feature type="domain" description="AAA+ ATPase" evidence="8">
    <location>
        <begin position="37"/>
        <end position="155"/>
    </location>
</feature>
<dbReference type="InterPro" id="IPR027417">
    <property type="entry name" value="P-loop_NTPase"/>
</dbReference>
<name>H6L8P8_SAPGL</name>
<dbReference type="Gene3D" id="1.10.3710.10">
    <property type="entry name" value="DNA polymerase III clamp loader subunits, C-terminal domain"/>
    <property type="match status" value="1"/>
</dbReference>
<keyword evidence="7" id="KW-0175">Coiled coil</keyword>
<keyword evidence="10" id="KW-1185">Reference proteome</keyword>
<dbReference type="OrthoDB" id="9778364at2"/>
<keyword evidence="4" id="KW-0235">DNA replication</keyword>
<sequence>MQPLAERLRPQSLDDYMGQEHLLGAGAPLRNMLQSGQLPSLILWGPPGIGKTTLARLLAQESGRPLHSLSAVDAGVKELRELLQRAKKQNLFQQGKSPLLFIDEIHRFSKSQQDALLSAVEQGVVTLLGATTENPSFEVIRALRSRCQIYRLRPLTAQQLQSIAEQALAKDELLQQYKVEVVDAEALQQYAAGDARKLLNILELLVGSHADPKQPLRITADLLAEVLQENLAAYDKNGDWHYAVTSALIKSIRGSDPNAALYWLARMLAGGEDLKFIARRLIISASEDIGLANPNAILLANQCFEAVDRIGYPESRIILSQTVIYLACSPKSNSAYQAINKAMELVEKTGQLEVPLALRNPRSQEDRQEGFGDGYLYSHAYPGHFVEQEFMPEALRGHKLYEPAQNAQEHKFKQKLDQYWKKYR</sequence>
<gene>
    <name evidence="9" type="primary">ycaJ</name>
    <name evidence="9" type="ordered locus">SGRA_4139</name>
</gene>
<dbReference type="RefSeq" id="WP_015694432.1">
    <property type="nucleotide sequence ID" value="NC_016940.1"/>
</dbReference>
<dbReference type="InterPro" id="IPR032423">
    <property type="entry name" value="AAA_assoc_2"/>
</dbReference>
<keyword evidence="6" id="KW-0067">ATP-binding</keyword>
<dbReference type="Gene3D" id="1.10.8.60">
    <property type="match status" value="1"/>
</dbReference>
<organism evidence="9 10">
    <name type="scientific">Saprospira grandis (strain Lewin)</name>
    <dbReference type="NCBI Taxonomy" id="984262"/>
    <lineage>
        <taxon>Bacteria</taxon>
        <taxon>Pseudomonadati</taxon>
        <taxon>Bacteroidota</taxon>
        <taxon>Saprospiria</taxon>
        <taxon>Saprospirales</taxon>
        <taxon>Saprospiraceae</taxon>
        <taxon>Saprospira</taxon>
    </lineage>
</organism>